<dbReference type="PANTHER" id="PTHR10010:SF46">
    <property type="entry name" value="SODIUM-DEPENDENT PHOSPHATE TRANSPORT PROTEIN 2B"/>
    <property type="match status" value="1"/>
</dbReference>
<evidence type="ECO:0000256" key="1">
    <source>
        <dbReference type="ARBA" id="ARBA00004651"/>
    </source>
</evidence>
<keyword evidence="8" id="KW-1185">Reference proteome</keyword>
<evidence type="ECO:0000256" key="6">
    <source>
        <dbReference type="SAM" id="Phobius"/>
    </source>
</evidence>
<feature type="transmembrane region" description="Helical" evidence="6">
    <location>
        <begin position="228"/>
        <end position="251"/>
    </location>
</feature>
<evidence type="ECO:0000256" key="2">
    <source>
        <dbReference type="ARBA" id="ARBA00022475"/>
    </source>
</evidence>
<dbReference type="KEGG" id="asui:ASUIS_0565"/>
<keyword evidence="4 6" id="KW-1133">Transmembrane helix</keyword>
<gene>
    <name evidence="7" type="ORF">ASUIS_0565</name>
</gene>
<feature type="transmembrane region" description="Helical" evidence="6">
    <location>
        <begin position="96"/>
        <end position="119"/>
    </location>
</feature>
<dbReference type="GO" id="GO:0044341">
    <property type="term" value="P:sodium-dependent phosphate transport"/>
    <property type="evidence" value="ECO:0007669"/>
    <property type="project" value="InterPro"/>
</dbReference>
<keyword evidence="2" id="KW-1003">Cell membrane</keyword>
<comment type="subcellular location">
    <subcellularLocation>
        <location evidence="1">Cell membrane</location>
        <topology evidence="1">Multi-pass membrane protein</topology>
    </subcellularLocation>
</comment>
<feature type="transmembrane region" description="Helical" evidence="6">
    <location>
        <begin position="263"/>
        <end position="284"/>
    </location>
</feature>
<keyword evidence="5 6" id="KW-0472">Membrane</keyword>
<feature type="transmembrane region" description="Helical" evidence="6">
    <location>
        <begin position="190"/>
        <end position="208"/>
    </location>
</feature>
<dbReference type="Pfam" id="PF02690">
    <property type="entry name" value="Na_Pi_cotrans"/>
    <property type="match status" value="2"/>
</dbReference>
<feature type="transmembrane region" description="Helical" evidence="6">
    <location>
        <begin position="304"/>
        <end position="324"/>
    </location>
</feature>
<dbReference type="GO" id="GO:0005436">
    <property type="term" value="F:sodium:phosphate symporter activity"/>
    <property type="evidence" value="ECO:0007669"/>
    <property type="project" value="InterPro"/>
</dbReference>
<reference evidence="7 8" key="1">
    <citation type="submission" date="2018-08" db="EMBL/GenBank/DDBJ databases">
        <title>Complete genome of the Arcobacter suis type strain LMG 26152.</title>
        <authorList>
            <person name="Miller W.G."/>
            <person name="Yee E."/>
            <person name="Bono J.L."/>
        </authorList>
    </citation>
    <scope>NUCLEOTIDE SEQUENCE [LARGE SCALE GENOMIC DNA]</scope>
    <source>
        <strain evidence="7 8">CECT 7833</strain>
    </source>
</reference>
<feature type="transmembrane region" description="Helical" evidence="6">
    <location>
        <begin position="126"/>
        <end position="144"/>
    </location>
</feature>
<feature type="transmembrane region" description="Helical" evidence="6">
    <location>
        <begin position="150"/>
        <end position="169"/>
    </location>
</feature>
<evidence type="ECO:0000313" key="7">
    <source>
        <dbReference type="EMBL" id="AXX89071.1"/>
    </source>
</evidence>
<keyword evidence="3 6" id="KW-0812">Transmembrane</keyword>
<protein>
    <submittedName>
        <fullName evidence="7">Sodium:phosphate symporter</fullName>
    </submittedName>
</protein>
<dbReference type="GO" id="GO:0005886">
    <property type="term" value="C:plasma membrane"/>
    <property type="evidence" value="ECO:0007669"/>
    <property type="project" value="UniProtKB-SubCell"/>
</dbReference>
<organism evidence="7 8">
    <name type="scientific">Arcobacter suis CECT 7833</name>
    <dbReference type="NCBI Taxonomy" id="663365"/>
    <lineage>
        <taxon>Bacteria</taxon>
        <taxon>Pseudomonadati</taxon>
        <taxon>Campylobacterota</taxon>
        <taxon>Epsilonproteobacteria</taxon>
        <taxon>Campylobacterales</taxon>
        <taxon>Arcobacteraceae</taxon>
        <taxon>Arcobacter</taxon>
    </lineage>
</organism>
<dbReference type="InterPro" id="IPR003841">
    <property type="entry name" value="Na/Pi_transpt"/>
</dbReference>
<evidence type="ECO:0000256" key="3">
    <source>
        <dbReference type="ARBA" id="ARBA00022692"/>
    </source>
</evidence>
<dbReference type="Proteomes" id="UP000263040">
    <property type="component" value="Chromosome"/>
</dbReference>
<name>A0AAD0WPV6_9BACT</name>
<sequence>MKKYLSYILLAFLCYLLYINEDSKYIVAGVGIFIIGMYFMEDGFKLFSGGILERLVAKSTSTVSKSVFLGITATAILQSSSLIAIIVISFLSAKIISLAGALGVVFGSAVGTTTTTWIVSTLGLKIDIAAFALPLIIFGVIFRFYKNKNIQGLGNILLGLGFIFLGIGYMKDGFEDLKEGIDLAQFSVNGYMGIIIYAFIGMVATIIVQSSTATLALTITALSTGQIMYTNAMAIAVGANIGTATTAALGAMVSNANSKRMAVGLFIFKGVTAIVTLCLLYFLVDLIDYLAEILGIAPDDWAMKLALFHTFFNLAGLIVFSFFIPRLVIFLKKLFVEDVGSYIQKTKYLDMEVIAVPFAALKATRKETIHLYENASEVLSHAIMLHRHRYLEKNDISSVVKESTDIIELNIDDFYQTRIKSLYSDIIYYSTYFINNLENEKKGYLYDLRTACRDIAEAVKNTKELQQNISKYLSSNNDYIKDEYNYLREAIAKTINTINEIKNSKDELDVLSKSELLKEYLKSLDVISTGRIDVLIREKRIDKKMATTLLNDSAHAYTIINKLINVAKVLWIEDSTIKQLGEDYEAGKNL</sequence>
<evidence type="ECO:0000256" key="4">
    <source>
        <dbReference type="ARBA" id="ARBA00022989"/>
    </source>
</evidence>
<evidence type="ECO:0000313" key="8">
    <source>
        <dbReference type="Proteomes" id="UP000263040"/>
    </source>
</evidence>
<feature type="transmembrane region" description="Helical" evidence="6">
    <location>
        <begin position="5"/>
        <end position="20"/>
    </location>
</feature>
<proteinExistence type="predicted"/>
<dbReference type="AlphaFoldDB" id="A0AAD0WPV6"/>
<feature type="transmembrane region" description="Helical" evidence="6">
    <location>
        <begin position="26"/>
        <end position="47"/>
    </location>
</feature>
<dbReference type="EMBL" id="CP032100">
    <property type="protein sequence ID" value="AXX89071.1"/>
    <property type="molecule type" value="Genomic_DNA"/>
</dbReference>
<evidence type="ECO:0000256" key="5">
    <source>
        <dbReference type="ARBA" id="ARBA00023136"/>
    </source>
</evidence>
<feature type="transmembrane region" description="Helical" evidence="6">
    <location>
        <begin position="67"/>
        <end position="90"/>
    </location>
</feature>
<dbReference type="RefSeq" id="WP_118885628.1">
    <property type="nucleotide sequence ID" value="NZ_CP032100.1"/>
</dbReference>
<dbReference type="NCBIfam" id="NF037997">
    <property type="entry name" value="Na_Pi_symport"/>
    <property type="match status" value="1"/>
</dbReference>
<accession>A0AAD0WPV6</accession>
<dbReference type="PANTHER" id="PTHR10010">
    <property type="entry name" value="SOLUTE CARRIER FAMILY 34 SODIUM PHOSPHATE , MEMBER 2-RELATED"/>
    <property type="match status" value="1"/>
</dbReference>